<dbReference type="PANTHER" id="PTHR38459">
    <property type="entry name" value="PROPHAGE BACTOPRENOL-LINKED GLUCOSE TRANSLOCASE HOMOLOG"/>
    <property type="match status" value="1"/>
</dbReference>
<comment type="similarity">
    <text evidence="2">Belongs to the GtrA family.</text>
</comment>
<organism evidence="8 9">
    <name type="scientific">Aquamicrobium aerolatum DSM 21857</name>
    <dbReference type="NCBI Taxonomy" id="1121003"/>
    <lineage>
        <taxon>Bacteria</taxon>
        <taxon>Pseudomonadati</taxon>
        <taxon>Pseudomonadota</taxon>
        <taxon>Alphaproteobacteria</taxon>
        <taxon>Hyphomicrobiales</taxon>
        <taxon>Phyllobacteriaceae</taxon>
        <taxon>Aerobium</taxon>
    </lineage>
</organism>
<dbReference type="Proteomes" id="UP000242763">
    <property type="component" value="Unassembled WGS sequence"/>
</dbReference>
<keyword evidence="5 6" id="KW-0472">Membrane</keyword>
<name>A0A1I3L174_9HYPH</name>
<dbReference type="GO" id="GO:0000271">
    <property type="term" value="P:polysaccharide biosynthetic process"/>
    <property type="evidence" value="ECO:0007669"/>
    <property type="project" value="InterPro"/>
</dbReference>
<dbReference type="InterPro" id="IPR051401">
    <property type="entry name" value="GtrA_CellWall_Glycosyl"/>
</dbReference>
<evidence type="ECO:0000256" key="3">
    <source>
        <dbReference type="ARBA" id="ARBA00022692"/>
    </source>
</evidence>
<feature type="transmembrane region" description="Helical" evidence="6">
    <location>
        <begin position="28"/>
        <end position="59"/>
    </location>
</feature>
<evidence type="ECO:0000256" key="1">
    <source>
        <dbReference type="ARBA" id="ARBA00004141"/>
    </source>
</evidence>
<evidence type="ECO:0000256" key="4">
    <source>
        <dbReference type="ARBA" id="ARBA00022989"/>
    </source>
</evidence>
<evidence type="ECO:0000256" key="2">
    <source>
        <dbReference type="ARBA" id="ARBA00009399"/>
    </source>
</evidence>
<reference evidence="9" key="1">
    <citation type="submission" date="2016-10" db="EMBL/GenBank/DDBJ databases">
        <authorList>
            <person name="Varghese N."/>
            <person name="Submissions S."/>
        </authorList>
    </citation>
    <scope>NUCLEOTIDE SEQUENCE [LARGE SCALE GENOMIC DNA]</scope>
    <source>
        <strain evidence="9">DSM 21857</strain>
    </source>
</reference>
<dbReference type="AlphaFoldDB" id="A0A1I3L174"/>
<evidence type="ECO:0000259" key="7">
    <source>
        <dbReference type="Pfam" id="PF04138"/>
    </source>
</evidence>
<feature type="transmembrane region" description="Helical" evidence="6">
    <location>
        <begin position="105"/>
        <end position="128"/>
    </location>
</feature>
<dbReference type="GO" id="GO:0005886">
    <property type="term" value="C:plasma membrane"/>
    <property type="evidence" value="ECO:0007669"/>
    <property type="project" value="TreeGrafter"/>
</dbReference>
<evidence type="ECO:0000313" key="9">
    <source>
        <dbReference type="Proteomes" id="UP000242763"/>
    </source>
</evidence>
<dbReference type="RefSeq" id="WP_091520110.1">
    <property type="nucleotide sequence ID" value="NZ_FORF01000006.1"/>
</dbReference>
<gene>
    <name evidence="8" type="ORF">SAMN03080618_01333</name>
</gene>
<feature type="transmembrane region" description="Helical" evidence="6">
    <location>
        <begin position="80"/>
        <end position="99"/>
    </location>
</feature>
<evidence type="ECO:0000313" key="8">
    <source>
        <dbReference type="EMBL" id="SFI78378.1"/>
    </source>
</evidence>
<dbReference type="STRING" id="1121003.SAMN03080618_01333"/>
<accession>A0A1I3L174</accession>
<dbReference type="PANTHER" id="PTHR38459:SF1">
    <property type="entry name" value="PROPHAGE BACTOPRENOL-LINKED GLUCOSE TRANSLOCASE HOMOLOG"/>
    <property type="match status" value="1"/>
</dbReference>
<evidence type="ECO:0000256" key="6">
    <source>
        <dbReference type="SAM" id="Phobius"/>
    </source>
</evidence>
<dbReference type="EMBL" id="FORF01000006">
    <property type="protein sequence ID" value="SFI78378.1"/>
    <property type="molecule type" value="Genomic_DNA"/>
</dbReference>
<keyword evidence="3 6" id="KW-0812">Transmembrane</keyword>
<dbReference type="InterPro" id="IPR007267">
    <property type="entry name" value="GtrA_DPMS_TM"/>
</dbReference>
<protein>
    <submittedName>
        <fullName evidence="8">Flippase GtrA (Transmembrane translocase of bactoprenol-linked glucose)</fullName>
    </submittedName>
</protein>
<keyword evidence="9" id="KW-1185">Reference proteome</keyword>
<evidence type="ECO:0000256" key="5">
    <source>
        <dbReference type="ARBA" id="ARBA00023136"/>
    </source>
</evidence>
<keyword evidence="4 6" id="KW-1133">Transmembrane helix</keyword>
<dbReference type="OrthoDB" id="9812049at2"/>
<sequence>MSQQQTLTLTQKALRFGLVGLANTGVDLAIFAALVALAVPALGANIGAWLVAVCFSYLVNSRWSFERDTSLHEGWAFLRFISLGALISLGISSLAVILLPPRIGLWPAKILGVVVAAILNFFAAHWSIENRLR</sequence>
<feature type="domain" description="GtrA/DPMS transmembrane" evidence="7">
    <location>
        <begin position="15"/>
        <end position="126"/>
    </location>
</feature>
<dbReference type="Pfam" id="PF04138">
    <property type="entry name" value="GtrA_DPMS_TM"/>
    <property type="match status" value="1"/>
</dbReference>
<proteinExistence type="inferred from homology"/>
<comment type="subcellular location">
    <subcellularLocation>
        <location evidence="1">Membrane</location>
        <topology evidence="1">Multi-pass membrane protein</topology>
    </subcellularLocation>
</comment>